<reference evidence="1" key="1">
    <citation type="journal article" date="2015" name="Nature">
        <title>Complex archaea that bridge the gap between prokaryotes and eukaryotes.</title>
        <authorList>
            <person name="Spang A."/>
            <person name="Saw J.H."/>
            <person name="Jorgensen S.L."/>
            <person name="Zaremba-Niedzwiedzka K."/>
            <person name="Martijn J."/>
            <person name="Lind A.E."/>
            <person name="van Eijk R."/>
            <person name="Schleper C."/>
            <person name="Guy L."/>
            <person name="Ettema T.J."/>
        </authorList>
    </citation>
    <scope>NUCLEOTIDE SEQUENCE</scope>
</reference>
<dbReference type="EMBL" id="LAZR01000285">
    <property type="protein sequence ID" value="KKN77054.1"/>
    <property type="molecule type" value="Genomic_DNA"/>
</dbReference>
<protein>
    <submittedName>
        <fullName evidence="1">Uncharacterized protein</fullName>
    </submittedName>
</protein>
<organism evidence="1">
    <name type="scientific">marine sediment metagenome</name>
    <dbReference type="NCBI Taxonomy" id="412755"/>
    <lineage>
        <taxon>unclassified sequences</taxon>
        <taxon>metagenomes</taxon>
        <taxon>ecological metagenomes</taxon>
    </lineage>
</organism>
<name>A0A0F9TCV4_9ZZZZ</name>
<evidence type="ECO:0000313" key="1">
    <source>
        <dbReference type="EMBL" id="KKN77054.1"/>
    </source>
</evidence>
<gene>
    <name evidence="1" type="ORF">LCGC14_0363930</name>
</gene>
<dbReference type="AlphaFoldDB" id="A0A0F9TCV4"/>
<accession>A0A0F9TCV4</accession>
<comment type="caution">
    <text evidence="1">The sequence shown here is derived from an EMBL/GenBank/DDBJ whole genome shotgun (WGS) entry which is preliminary data.</text>
</comment>
<proteinExistence type="predicted"/>
<sequence>MVSYVWNYQWKHVQTGQGGQAMTDKAMTRLEFLELLNKWNSRSYGHNGVNHWVYWS</sequence>